<sequence length="448" mass="47421">MSKQIGAQGVIASNGVNSQIQEEFNLGNVGDGTLPSAFLAGLLIAAIVYSELTTRFNAFRMIGFGFGVWAIASVGCGMAPNFWTLLFCRVVMGAGEASIITLTGPFIDDVAPPAQKTLWFGVLNLFPTLGIAGGYIFGGIIGPALGWRYAFFIQALIGLPVVIWALVASPISLQTMHGDEDVPTSTLAGSGSVPLAKAGWLTALGRDMWILGSHPVFMLNMLAYCPVQGAFGSYIFWGPKAGYELFDLPQETIDLTFGVVTIATSIVAVLLGGLFIDMVGSSIRNAMLFCSAGALVGLLVIEAGFMFAPSFPVLIAMFALGELALFAGQAPCSAVQIWTVPVRLRPLASGMGTVTQHLFGDVPTPPFVGWLQGRFNDWRLTMEVLTLLLIIAVVAYAIGGCLPGKDYRRAAEQGRLLADKRNMEDGRAGAEPAGENGLSAPLLENEDQ</sequence>
<dbReference type="PROSITE" id="PS50850">
    <property type="entry name" value="MFS"/>
    <property type="match status" value="1"/>
</dbReference>
<keyword evidence="4 8" id="KW-1133">Transmembrane helix</keyword>
<dbReference type="InterPro" id="IPR044770">
    <property type="entry name" value="MFS_spinster-like"/>
</dbReference>
<dbReference type="PANTHER" id="PTHR23505:SF79">
    <property type="entry name" value="PROTEIN SPINSTER"/>
    <property type="match status" value="1"/>
</dbReference>
<keyword evidence="11" id="KW-1185">Reference proteome</keyword>
<feature type="transmembrane region" description="Helical" evidence="8">
    <location>
        <begin position="288"/>
        <end position="308"/>
    </location>
</feature>
<dbReference type="PANTHER" id="PTHR23505">
    <property type="entry name" value="SPINSTER"/>
    <property type="match status" value="1"/>
</dbReference>
<accession>A0ABR2YG81</accession>
<dbReference type="Pfam" id="PF07690">
    <property type="entry name" value="MFS_1"/>
    <property type="match status" value="1"/>
</dbReference>
<evidence type="ECO:0000256" key="4">
    <source>
        <dbReference type="ARBA" id="ARBA00022989"/>
    </source>
</evidence>
<dbReference type="Proteomes" id="UP001491310">
    <property type="component" value="Unassembled WGS sequence"/>
</dbReference>
<protein>
    <recommendedName>
        <fullName evidence="9">Major facilitator superfamily (MFS) profile domain-containing protein</fullName>
    </recommendedName>
</protein>
<feature type="transmembrane region" description="Helical" evidence="8">
    <location>
        <begin position="257"/>
        <end position="276"/>
    </location>
</feature>
<organism evidence="10 11">
    <name type="scientific">Coccomyxa subellipsoidea</name>
    <dbReference type="NCBI Taxonomy" id="248742"/>
    <lineage>
        <taxon>Eukaryota</taxon>
        <taxon>Viridiplantae</taxon>
        <taxon>Chlorophyta</taxon>
        <taxon>core chlorophytes</taxon>
        <taxon>Trebouxiophyceae</taxon>
        <taxon>Trebouxiophyceae incertae sedis</taxon>
        <taxon>Coccomyxaceae</taxon>
        <taxon>Coccomyxa</taxon>
    </lineage>
</organism>
<dbReference type="InterPro" id="IPR020846">
    <property type="entry name" value="MFS_dom"/>
</dbReference>
<comment type="caution">
    <text evidence="10">The sequence shown here is derived from an EMBL/GenBank/DDBJ whole genome shotgun (WGS) entry which is preliminary data.</text>
</comment>
<keyword evidence="2" id="KW-0813">Transport</keyword>
<feature type="domain" description="Major facilitator superfamily (MFS) profile" evidence="9">
    <location>
        <begin position="1"/>
        <end position="407"/>
    </location>
</feature>
<gene>
    <name evidence="10" type="ORF">WJX75_003822</name>
</gene>
<feature type="transmembrane region" description="Helical" evidence="8">
    <location>
        <begin position="61"/>
        <end position="83"/>
    </location>
</feature>
<dbReference type="InterPro" id="IPR011701">
    <property type="entry name" value="MFS"/>
</dbReference>
<name>A0ABR2YG81_9CHLO</name>
<dbReference type="Gene3D" id="1.20.1250.20">
    <property type="entry name" value="MFS general substrate transporter like domains"/>
    <property type="match status" value="2"/>
</dbReference>
<proteinExistence type="inferred from homology"/>
<evidence type="ECO:0000256" key="7">
    <source>
        <dbReference type="SAM" id="MobiDB-lite"/>
    </source>
</evidence>
<feature type="transmembrane region" description="Helical" evidence="8">
    <location>
        <begin position="187"/>
        <end position="204"/>
    </location>
</feature>
<dbReference type="EMBL" id="JALJOT010000012">
    <property type="protein sequence ID" value="KAK9904850.1"/>
    <property type="molecule type" value="Genomic_DNA"/>
</dbReference>
<reference evidence="10 11" key="1">
    <citation type="journal article" date="2024" name="Nat. Commun.">
        <title>Phylogenomics reveals the evolutionary origins of lichenization in chlorophyte algae.</title>
        <authorList>
            <person name="Puginier C."/>
            <person name="Libourel C."/>
            <person name="Otte J."/>
            <person name="Skaloud P."/>
            <person name="Haon M."/>
            <person name="Grisel S."/>
            <person name="Petersen M."/>
            <person name="Berrin J.G."/>
            <person name="Delaux P.M."/>
            <person name="Dal Grande F."/>
            <person name="Keller J."/>
        </authorList>
    </citation>
    <scope>NUCLEOTIDE SEQUENCE [LARGE SCALE GENOMIC DNA]</scope>
    <source>
        <strain evidence="10 11">SAG 216-7</strain>
    </source>
</reference>
<evidence type="ECO:0000256" key="1">
    <source>
        <dbReference type="ARBA" id="ARBA00004141"/>
    </source>
</evidence>
<feature type="region of interest" description="Disordered" evidence="7">
    <location>
        <begin position="418"/>
        <end position="448"/>
    </location>
</feature>
<feature type="transmembrane region" description="Helical" evidence="8">
    <location>
        <begin position="216"/>
        <end position="237"/>
    </location>
</feature>
<feature type="transmembrane region" description="Helical" evidence="8">
    <location>
        <begin position="384"/>
        <end position="402"/>
    </location>
</feature>
<evidence type="ECO:0000256" key="3">
    <source>
        <dbReference type="ARBA" id="ARBA00022692"/>
    </source>
</evidence>
<feature type="transmembrane region" description="Helical" evidence="8">
    <location>
        <begin position="149"/>
        <end position="167"/>
    </location>
</feature>
<feature type="transmembrane region" description="Helical" evidence="8">
    <location>
        <begin position="32"/>
        <end position="49"/>
    </location>
</feature>
<evidence type="ECO:0000259" key="9">
    <source>
        <dbReference type="PROSITE" id="PS50850"/>
    </source>
</evidence>
<dbReference type="InterPro" id="IPR036259">
    <property type="entry name" value="MFS_trans_sf"/>
</dbReference>
<evidence type="ECO:0000256" key="2">
    <source>
        <dbReference type="ARBA" id="ARBA00022448"/>
    </source>
</evidence>
<feature type="transmembrane region" description="Helical" evidence="8">
    <location>
        <begin position="118"/>
        <end position="137"/>
    </location>
</feature>
<evidence type="ECO:0000313" key="11">
    <source>
        <dbReference type="Proteomes" id="UP001491310"/>
    </source>
</evidence>
<keyword evidence="3 8" id="KW-0812">Transmembrane</keyword>
<comment type="subcellular location">
    <subcellularLocation>
        <location evidence="1">Membrane</location>
        <topology evidence="1">Multi-pass membrane protein</topology>
    </subcellularLocation>
</comment>
<evidence type="ECO:0000313" key="10">
    <source>
        <dbReference type="EMBL" id="KAK9904850.1"/>
    </source>
</evidence>
<evidence type="ECO:0000256" key="6">
    <source>
        <dbReference type="ARBA" id="ARBA00024338"/>
    </source>
</evidence>
<evidence type="ECO:0000256" key="5">
    <source>
        <dbReference type="ARBA" id="ARBA00023136"/>
    </source>
</evidence>
<dbReference type="SUPFAM" id="SSF103473">
    <property type="entry name" value="MFS general substrate transporter"/>
    <property type="match status" value="1"/>
</dbReference>
<evidence type="ECO:0000256" key="8">
    <source>
        <dbReference type="SAM" id="Phobius"/>
    </source>
</evidence>
<feature type="compositionally biased region" description="Basic and acidic residues" evidence="7">
    <location>
        <begin position="418"/>
        <end position="428"/>
    </location>
</feature>
<comment type="similarity">
    <text evidence="6">Belongs to the major facilitator superfamily. Spinster (TC 2.A.1.49) family.</text>
</comment>
<keyword evidence="5 8" id="KW-0472">Membrane</keyword>